<dbReference type="EMBL" id="CP000083">
    <property type="protein sequence ID" value="AAZ28322.1"/>
    <property type="molecule type" value="Genomic_DNA"/>
</dbReference>
<dbReference type="RefSeq" id="WP_011043295.1">
    <property type="nucleotide sequence ID" value="NC_003910.7"/>
</dbReference>
<dbReference type="HOGENOM" id="CLU_1966810_0_0_6"/>
<keyword evidence="1" id="KW-1133">Transmembrane helix</keyword>
<dbReference type="Proteomes" id="UP000000547">
    <property type="component" value="Chromosome"/>
</dbReference>
<name>Q481R8_COLP3</name>
<protein>
    <submittedName>
        <fullName evidence="2">Uncharacterized protein</fullName>
    </submittedName>
</protein>
<accession>Q481R8</accession>
<keyword evidence="1" id="KW-0812">Transmembrane</keyword>
<feature type="transmembrane region" description="Helical" evidence="1">
    <location>
        <begin position="95"/>
        <end position="120"/>
    </location>
</feature>
<gene>
    <name evidence="2" type="ordered locus">CPS_2485</name>
</gene>
<dbReference type="AlphaFoldDB" id="Q481R8"/>
<sequence length="127" mass="14575">MHKFLNRLSLLLIVIAYAFGYFETQNIVNASNASNASLPIEDLFEQRYLLELKVGMFLLLPCSYWSYHWFKTFKNWPSDQSTTLFGKTFANGNSLILKLLLGSFVILGTFSPCLLSFYMASVFKSFI</sequence>
<organism evidence="2 3">
    <name type="scientific">Colwellia psychrerythraea (strain 34H / ATCC BAA-681)</name>
    <name type="common">Vibrio psychroerythus</name>
    <dbReference type="NCBI Taxonomy" id="167879"/>
    <lineage>
        <taxon>Bacteria</taxon>
        <taxon>Pseudomonadati</taxon>
        <taxon>Pseudomonadota</taxon>
        <taxon>Gammaproteobacteria</taxon>
        <taxon>Alteromonadales</taxon>
        <taxon>Colwelliaceae</taxon>
        <taxon>Colwellia</taxon>
    </lineage>
</organism>
<reference evidence="2" key="1">
    <citation type="journal article" date="2005" name="Proc. Natl. Acad. Sci. U.S.A.">
        <title>The psychrophilic lifestyle as revealed by the genome sequence of Colwellia psychrerythraea 34H through genomic and proteomic analyses.</title>
        <authorList>
            <person name="Methe B.A."/>
            <person name="Nelson K.E."/>
            <person name="Deming J.W."/>
            <person name="Momen B."/>
            <person name="Melamud E."/>
            <person name="Zhang X."/>
            <person name="Moult J."/>
            <person name="Madupu R."/>
            <person name="Nelson W.C."/>
            <person name="Dodson R.J."/>
            <person name="Brinkac L.M."/>
            <person name="Daugherty S.C."/>
            <person name="Durkin A.S."/>
            <person name="DeBoy R.T."/>
            <person name="Kolonay J.F."/>
            <person name="Sullivan S.A."/>
            <person name="Zhou L."/>
            <person name="Davidsen T.M."/>
            <person name="Wu M."/>
            <person name="Huston A.L."/>
            <person name="Lewis M."/>
            <person name="Weaver B."/>
            <person name="Weidman J.F."/>
            <person name="Khouri H."/>
            <person name="Utterback T.R."/>
            <person name="Feldblyum T.V."/>
            <person name="Fraser C.M."/>
        </authorList>
    </citation>
    <scope>NUCLEOTIDE SEQUENCE [LARGE SCALE GENOMIC DNA]</scope>
    <source>
        <strain evidence="2">34H</strain>
    </source>
</reference>
<evidence type="ECO:0000313" key="2">
    <source>
        <dbReference type="EMBL" id="AAZ28322.1"/>
    </source>
</evidence>
<keyword evidence="1" id="KW-0472">Membrane</keyword>
<dbReference type="KEGG" id="cps:CPS_2485"/>
<proteinExistence type="predicted"/>
<evidence type="ECO:0000256" key="1">
    <source>
        <dbReference type="SAM" id="Phobius"/>
    </source>
</evidence>
<evidence type="ECO:0000313" key="3">
    <source>
        <dbReference type="Proteomes" id="UP000000547"/>
    </source>
</evidence>